<feature type="domain" description="HipA-like C-terminal" evidence="4">
    <location>
        <begin position="156"/>
        <end position="406"/>
    </location>
</feature>
<gene>
    <name evidence="7" type="ORF">FSB64_00175</name>
    <name evidence="6" type="ORF">HDG41_004255</name>
</gene>
<dbReference type="PANTHER" id="PTHR37419">
    <property type="entry name" value="SERINE/THREONINE-PROTEIN KINASE TOXIN HIPA"/>
    <property type="match status" value="1"/>
</dbReference>
<dbReference type="Pfam" id="PF13657">
    <property type="entry name" value="Couple_hipA"/>
    <property type="match status" value="1"/>
</dbReference>
<evidence type="ECO:0000256" key="3">
    <source>
        <dbReference type="ARBA" id="ARBA00022777"/>
    </source>
</evidence>
<dbReference type="EC" id="2.7.11.1" evidence="6"/>
<keyword evidence="3 6" id="KW-0418">Kinase</keyword>
<keyword evidence="9" id="KW-1185">Reference proteome</keyword>
<dbReference type="AlphaFoldDB" id="A0A7W8L894"/>
<dbReference type="InterPro" id="IPR017508">
    <property type="entry name" value="HipA_N1"/>
</dbReference>
<evidence type="ECO:0000313" key="6">
    <source>
        <dbReference type="EMBL" id="MBB5402169.1"/>
    </source>
</evidence>
<evidence type="ECO:0000313" key="7">
    <source>
        <dbReference type="EMBL" id="NVI02249.1"/>
    </source>
</evidence>
<reference evidence="7 9" key="1">
    <citation type="submission" date="2019-08" db="EMBL/GenBank/DDBJ databases">
        <title>Paraburkholderia simonii sp. nov. and P. youngii sp. nov. Brazilian and Mexican Mimosa-associated rhizobia.</title>
        <authorList>
            <person name="Mavima L."/>
            <person name="Beukes C.W."/>
            <person name="Palmer M."/>
            <person name="De Meyer S.E."/>
            <person name="James E.K."/>
            <person name="Maluk M."/>
            <person name="Avontuur J.R."/>
            <person name="Chan W.Y."/>
            <person name="Venter S.N."/>
            <person name="Steenkamp E.T."/>
        </authorList>
    </citation>
    <scope>NUCLEOTIDE SEQUENCE [LARGE SCALE GENOMIC DNA]</scope>
    <source>
        <strain evidence="7 9">JPY454</strain>
    </source>
</reference>
<dbReference type="EMBL" id="VOMC01000001">
    <property type="protein sequence ID" value="NVI02249.1"/>
    <property type="molecule type" value="Genomic_DNA"/>
</dbReference>
<dbReference type="Pfam" id="PF07804">
    <property type="entry name" value="HipA_C"/>
    <property type="match status" value="1"/>
</dbReference>
<evidence type="ECO:0000256" key="2">
    <source>
        <dbReference type="ARBA" id="ARBA00022679"/>
    </source>
</evidence>
<dbReference type="Proteomes" id="UP000821598">
    <property type="component" value="Unassembled WGS sequence"/>
</dbReference>
<evidence type="ECO:0000313" key="8">
    <source>
        <dbReference type="Proteomes" id="UP000592820"/>
    </source>
</evidence>
<proteinExistence type="inferred from homology"/>
<dbReference type="RefSeq" id="WP_176365340.1">
    <property type="nucleotide sequence ID" value="NZ_JACHDE010000007.1"/>
</dbReference>
<dbReference type="GO" id="GO:0005829">
    <property type="term" value="C:cytosol"/>
    <property type="evidence" value="ECO:0007669"/>
    <property type="project" value="TreeGrafter"/>
</dbReference>
<evidence type="ECO:0000259" key="4">
    <source>
        <dbReference type="Pfam" id="PF07804"/>
    </source>
</evidence>
<dbReference type="CDD" id="cd17808">
    <property type="entry name" value="HipA_Ec_like"/>
    <property type="match status" value="1"/>
</dbReference>
<evidence type="ECO:0000256" key="1">
    <source>
        <dbReference type="ARBA" id="ARBA00010164"/>
    </source>
</evidence>
<sequence length="441" mass="48830">MARSTPNRLNLWMNGLRVGAWETARSAERLTYADEWIDDPQGRPLSLSLPFTPGNQPYRGQIVADYFDNLLPDSEPIRRRIAARYRTGSTAPFALLTTLGRDCVGALQLLPPDEEPSDLTSIHGRELSDSDIAALLRGTTTAAPLGQHDPLEDLRLSIAGAQEKTALLRHHNRWLLPEGSTPTTHIFKLPLGLVGNMRADMRTSVENEWLCSQIVEAYGLPVARCEIARFDEQKVLIVERFDRRLSSDATWIVRLPQEDMCQATGTSALHKYESDGGPGIEAIMEILAGSARATTDRRNFFATQLVFWLLAATDGHAKNFSIAHLPGNRYEATPLYDVLSAHPIIGSGAGRLAAQKVKLAMAVRGKNVHYLLNQIQRRHWVAEGQRVGFSATDVDALIDQLSAQTETVIDTVSSRLPPDFPLDVADAVFDGMRRLNRKLAQ</sequence>
<evidence type="ECO:0000259" key="5">
    <source>
        <dbReference type="Pfam" id="PF13657"/>
    </source>
</evidence>
<accession>A0A7W8L894</accession>
<reference evidence="6 8" key="2">
    <citation type="submission" date="2020-08" db="EMBL/GenBank/DDBJ databases">
        <title>Genomic Encyclopedia of Type Strains, Phase IV (KMG-V): Genome sequencing to study the core and pangenomes of soil and plant-associated prokaryotes.</title>
        <authorList>
            <person name="Whitman W."/>
        </authorList>
    </citation>
    <scope>NUCLEOTIDE SEQUENCE [LARGE SCALE GENOMIC DNA]</scope>
    <source>
        <strain evidence="6 8">JPY162</strain>
    </source>
</reference>
<dbReference type="InterPro" id="IPR012893">
    <property type="entry name" value="HipA-like_C"/>
</dbReference>
<name>A0A7W8L894_9BURK</name>
<dbReference type="Proteomes" id="UP000592820">
    <property type="component" value="Unassembled WGS sequence"/>
</dbReference>
<comment type="caution">
    <text evidence="6">The sequence shown here is derived from an EMBL/GenBank/DDBJ whole genome shotgun (WGS) entry which is preliminary data.</text>
</comment>
<feature type="domain" description="HipA N-terminal subdomain 1" evidence="5">
    <location>
        <begin position="9"/>
        <end position="109"/>
    </location>
</feature>
<keyword evidence="2 6" id="KW-0808">Transferase</keyword>
<dbReference type="EMBL" id="JACHDE010000007">
    <property type="protein sequence ID" value="MBB5402169.1"/>
    <property type="molecule type" value="Genomic_DNA"/>
</dbReference>
<dbReference type="InterPro" id="IPR052028">
    <property type="entry name" value="HipA_Ser/Thr_kinase"/>
</dbReference>
<dbReference type="PANTHER" id="PTHR37419:SF1">
    <property type="entry name" value="SERINE_THREONINE-PROTEIN KINASE TOXIN HIPA"/>
    <property type="match status" value="1"/>
</dbReference>
<comment type="similarity">
    <text evidence="1">Belongs to the HipA Ser/Thr kinase family.</text>
</comment>
<dbReference type="NCBIfam" id="TIGR03071">
    <property type="entry name" value="couple_hipA"/>
    <property type="match status" value="1"/>
</dbReference>
<protein>
    <submittedName>
        <fullName evidence="6">Serine/threonine-protein kinase HipA</fullName>
        <ecNumber evidence="6">2.7.11.1</ecNumber>
    </submittedName>
    <submittedName>
        <fullName evidence="7">Type II toxin-antitoxin system HipA family toxin</fullName>
    </submittedName>
</protein>
<dbReference type="GO" id="GO:0004674">
    <property type="term" value="F:protein serine/threonine kinase activity"/>
    <property type="evidence" value="ECO:0007669"/>
    <property type="project" value="UniProtKB-EC"/>
</dbReference>
<organism evidence="6 8">
    <name type="scientific">Paraburkholderia youngii</name>
    <dbReference type="NCBI Taxonomy" id="2782701"/>
    <lineage>
        <taxon>Bacteria</taxon>
        <taxon>Pseudomonadati</taxon>
        <taxon>Pseudomonadota</taxon>
        <taxon>Betaproteobacteria</taxon>
        <taxon>Burkholderiales</taxon>
        <taxon>Burkholderiaceae</taxon>
        <taxon>Paraburkholderia</taxon>
    </lineage>
</organism>
<evidence type="ECO:0000313" key="9">
    <source>
        <dbReference type="Proteomes" id="UP000821598"/>
    </source>
</evidence>